<reference evidence="2 3" key="1">
    <citation type="submission" date="2018-07" db="EMBL/GenBank/DDBJ databases">
        <title>Anaerosacharophilus polymeroproducens gen. nov. sp. nov., an anaerobic bacterium isolated from salt field.</title>
        <authorList>
            <person name="Kim W."/>
            <person name="Yang S.-H."/>
            <person name="Oh J."/>
            <person name="Lee J.-H."/>
            <person name="Kwon K.K."/>
        </authorList>
    </citation>
    <scope>NUCLEOTIDE SEQUENCE [LARGE SCALE GENOMIC DNA]</scope>
    <source>
        <strain evidence="2 3">MCWD5</strain>
    </source>
</reference>
<accession>A0A371AQK5</accession>
<keyword evidence="1" id="KW-0472">Membrane</keyword>
<organism evidence="2 3">
    <name type="scientific">Anaerosacchariphilus polymeriproducens</name>
    <dbReference type="NCBI Taxonomy" id="1812858"/>
    <lineage>
        <taxon>Bacteria</taxon>
        <taxon>Bacillati</taxon>
        <taxon>Bacillota</taxon>
        <taxon>Clostridia</taxon>
        <taxon>Lachnospirales</taxon>
        <taxon>Lachnospiraceae</taxon>
        <taxon>Anaerosacchariphilus</taxon>
    </lineage>
</organism>
<keyword evidence="1" id="KW-1133">Transmembrane helix</keyword>
<feature type="transmembrane region" description="Helical" evidence="1">
    <location>
        <begin position="135"/>
        <end position="154"/>
    </location>
</feature>
<feature type="transmembrane region" description="Helical" evidence="1">
    <location>
        <begin position="7"/>
        <end position="27"/>
    </location>
</feature>
<feature type="transmembrane region" description="Helical" evidence="1">
    <location>
        <begin position="169"/>
        <end position="187"/>
    </location>
</feature>
<comment type="caution">
    <text evidence="2">The sequence shown here is derived from an EMBL/GenBank/DDBJ whole genome shotgun (WGS) entry which is preliminary data.</text>
</comment>
<keyword evidence="1" id="KW-0812">Transmembrane</keyword>
<evidence type="ECO:0000313" key="2">
    <source>
        <dbReference type="EMBL" id="RDU21824.1"/>
    </source>
</evidence>
<feature type="transmembrane region" description="Helical" evidence="1">
    <location>
        <begin position="104"/>
        <end position="123"/>
    </location>
</feature>
<name>A0A371AQK5_9FIRM</name>
<gene>
    <name evidence="2" type="ORF">DWV06_17730</name>
</gene>
<feature type="transmembrane region" description="Helical" evidence="1">
    <location>
        <begin position="77"/>
        <end position="98"/>
    </location>
</feature>
<feature type="transmembrane region" description="Helical" evidence="1">
    <location>
        <begin position="34"/>
        <end position="56"/>
    </location>
</feature>
<dbReference type="Proteomes" id="UP000255036">
    <property type="component" value="Unassembled WGS sequence"/>
</dbReference>
<sequence length="197" mass="23623">MKIVKFLITVLFFVIFIITYPLCNYYADSSFTCLMIYIMYVTLTQYDMKMNQMFFLRLKNKRNALYYYIKGRSKNTLIYLAIVNMIFWIYMKLCGVTFTSGDNLRFICFNLINLFLLSVFYYLWILKYGTAIANLIYIFIIVTCFIFSFIYTPIRKFSFLIFAFQENKAINVICTYIVISAILFSQLRNMKRVEVKI</sequence>
<evidence type="ECO:0000313" key="3">
    <source>
        <dbReference type="Proteomes" id="UP000255036"/>
    </source>
</evidence>
<proteinExistence type="predicted"/>
<evidence type="ECO:0000256" key="1">
    <source>
        <dbReference type="SAM" id="Phobius"/>
    </source>
</evidence>
<dbReference type="AlphaFoldDB" id="A0A371AQK5"/>
<keyword evidence="3" id="KW-1185">Reference proteome</keyword>
<dbReference type="EMBL" id="QRCT01000051">
    <property type="protein sequence ID" value="RDU21824.1"/>
    <property type="molecule type" value="Genomic_DNA"/>
</dbReference>
<protein>
    <submittedName>
        <fullName evidence="2">Uncharacterized protein</fullName>
    </submittedName>
</protein>